<keyword evidence="4" id="KW-1185">Reference proteome</keyword>
<feature type="domain" description="Helicase C-terminal" evidence="2">
    <location>
        <begin position="949"/>
        <end position="1111"/>
    </location>
</feature>
<reference evidence="3 4" key="1">
    <citation type="submission" date="2022-06" db="EMBL/GenBank/DDBJ databases">
        <title>Paraconexibacter antarcticus.</title>
        <authorList>
            <person name="Kim C.S."/>
        </authorList>
    </citation>
    <scope>NUCLEOTIDE SEQUENCE [LARGE SCALE GENOMIC DNA]</scope>
    <source>
        <strain evidence="3 4">02-257</strain>
    </source>
</reference>
<dbReference type="Proteomes" id="UP001056035">
    <property type="component" value="Chromosome"/>
</dbReference>
<evidence type="ECO:0000313" key="3">
    <source>
        <dbReference type="EMBL" id="UTI63329.1"/>
    </source>
</evidence>
<dbReference type="RefSeq" id="WP_254570057.1">
    <property type="nucleotide sequence ID" value="NZ_CP098502.1"/>
</dbReference>
<dbReference type="InterPro" id="IPR001650">
    <property type="entry name" value="Helicase_C-like"/>
</dbReference>
<feature type="compositionally biased region" description="Pro residues" evidence="1">
    <location>
        <begin position="51"/>
        <end position="61"/>
    </location>
</feature>
<feature type="region of interest" description="Disordered" evidence="1">
    <location>
        <begin position="136"/>
        <end position="198"/>
    </location>
</feature>
<evidence type="ECO:0000259" key="2">
    <source>
        <dbReference type="PROSITE" id="PS51194"/>
    </source>
</evidence>
<dbReference type="SUPFAM" id="SSF52540">
    <property type="entry name" value="P-loop containing nucleoside triphosphate hydrolases"/>
    <property type="match status" value="1"/>
</dbReference>
<feature type="compositionally biased region" description="Low complexity" evidence="1">
    <location>
        <begin position="177"/>
        <end position="186"/>
    </location>
</feature>
<organism evidence="3 4">
    <name type="scientific">Paraconexibacter antarcticus</name>
    <dbReference type="NCBI Taxonomy" id="2949664"/>
    <lineage>
        <taxon>Bacteria</taxon>
        <taxon>Bacillati</taxon>
        <taxon>Actinomycetota</taxon>
        <taxon>Thermoleophilia</taxon>
        <taxon>Solirubrobacterales</taxon>
        <taxon>Paraconexibacteraceae</taxon>
        <taxon>Paraconexibacter</taxon>
    </lineage>
</organism>
<protein>
    <recommendedName>
        <fullName evidence="2">Helicase C-terminal domain-containing protein</fullName>
    </recommendedName>
</protein>
<dbReference type="Pfam" id="PF00271">
    <property type="entry name" value="Helicase_C"/>
    <property type="match status" value="1"/>
</dbReference>
<evidence type="ECO:0000313" key="4">
    <source>
        <dbReference type="Proteomes" id="UP001056035"/>
    </source>
</evidence>
<proteinExistence type="predicted"/>
<feature type="compositionally biased region" description="Low complexity" evidence="1">
    <location>
        <begin position="137"/>
        <end position="164"/>
    </location>
</feature>
<dbReference type="EMBL" id="CP098502">
    <property type="protein sequence ID" value="UTI63329.1"/>
    <property type="molecule type" value="Genomic_DNA"/>
</dbReference>
<accession>A0ABY5DQZ4</accession>
<sequence length="1255" mass="138448">MSSSQSVRNADQERIVRHLSEYVRRQLAGEAQPYIERVRPSRTLQLGILPPLDPIDPPPDPASAAADPAPNVPEDGDFGGRPPTMGLDFVITPPADGQPAVEVSGGFSVYVQRYPTIEEQRAFWLTEVAHDADDEAAGAASAAAEQDATNGAATAAPATTPVAADGDDATTGDGDDGTAAAAAVPAAAPPPAPAARRGRVQGMSLFPRYERIDIAIPATLVPLDSTKVHDTIDLTTVAQAAVDARLTSVLTDDRTVHAFEGNQTVPVTALDGDEGLWRQALKAGEGAARSKRALRAHQVSLTLQTRMTRQGEMNVSLTLSNDSVAPRKGKDGDAKELQRDMHLFNCQLRSASRAGQLTAIEFERAPEDFRYDHLRLVWAHGRNAAADGFTEAGEQCPPDQTPDEVRTTTWPLFAQRKLVTNPDLELAFTDLADPGKMMGELVKVQTGMQDFLRRWDVELANPQWQNDPDRLAACQDARAVFQAEADRFDLGLRALQQDPHLRIAFTAANKVFARVGQARGRNIRTWRLFQLVFQVIHLSALRAREVNDPAYLSELDTADVLYFPTGGGKTEAYLGLIAIAMFYDRLRGKKLGITALLRFPLRMLSVQQLVRVGRIVYAAEDLRSKLEADGDTDFAGDPFRLGFFVGSSNTPNRLSNDITRERDSIDWWARELSRDPDLAVSERTITECLNPDCPGGELTLRADVPGVRLLHTCSSCGDMPVCVTDEEVFRYLPAVTVATVDKLAAVGRVPEVSHFTAGPAYCCPDHGYFTHYQPVWKDGRPSQTRDKCLAGGKCKRTKRDHTSVQIYDPVPALQVQDEMHLLQEELGTFNAHYETLFEHLQRQVGTKKPTKLLAATATVERYEAQVRHLYARRACVFPAPGWSLEESFYTRLSVDTQRIYVGAMPMLREVTEFGSRVQALLHREVERLADDPDGALARLGLQSITTPEQLQAELFSYELSLGYVNSKRDGDAITNKLDAYAKDFGGDGLLVRFLSGDSSLNEIAEALRLIEEQKLTDPRDQRLRANVGTSVVSHGVDLDRLNLLIMNWMPSNIAAYIQATSRSGRLHVGLVVSGYDRIKLRDRSMFHYFLPHHRFLQELVAPVPVNRFAKFAIGRTAPGLITAIILQGYGRPDRERGAPAPLALDYGKGFVEWWNTEASEEAIVERVFDALGLSRHLLARDGSTAEIYDPGMVETMRQDVRTEITALIQDLKSPRDRALIKMLNPPPLTSFRDVDASLGFAGRTFTNNAAEAILR</sequence>
<feature type="region of interest" description="Disordered" evidence="1">
    <location>
        <begin position="47"/>
        <end position="84"/>
    </location>
</feature>
<dbReference type="Gene3D" id="3.40.50.300">
    <property type="entry name" value="P-loop containing nucleotide triphosphate hydrolases"/>
    <property type="match status" value="1"/>
</dbReference>
<evidence type="ECO:0000256" key="1">
    <source>
        <dbReference type="SAM" id="MobiDB-lite"/>
    </source>
</evidence>
<name>A0ABY5DQZ4_9ACTN</name>
<gene>
    <name evidence="3" type="ORF">NBH00_18475</name>
</gene>
<dbReference type="PROSITE" id="PS51194">
    <property type="entry name" value="HELICASE_CTER"/>
    <property type="match status" value="1"/>
</dbReference>
<feature type="compositionally biased region" description="Acidic residues" evidence="1">
    <location>
        <begin position="165"/>
        <end position="176"/>
    </location>
</feature>
<dbReference type="InterPro" id="IPR027417">
    <property type="entry name" value="P-loop_NTPase"/>
</dbReference>